<proteinExistence type="predicted"/>
<evidence type="ECO:0000313" key="1">
    <source>
        <dbReference type="EMBL" id="MBD7967755.1"/>
    </source>
</evidence>
<gene>
    <name evidence="1" type="ORF">H9647_06755</name>
</gene>
<dbReference type="Proteomes" id="UP000608071">
    <property type="component" value="Unassembled WGS sequence"/>
</dbReference>
<name>A0ABR8SWI6_9BACL</name>
<dbReference type="NCBIfam" id="TIGR01558">
    <property type="entry name" value="sm_term_P27"/>
    <property type="match status" value="1"/>
</dbReference>
<sequence length="106" mass="12200">MAVPTAKKIKEYLSDSYQESDDQIIQLYVETHAFYRRLKKEIDKNPLMQEHTNKIGATNLVKNPLSIELTKTVQTLNNLLKSLGLTPAQRKKIAGEDDEDDDFNDY</sequence>
<comment type="caution">
    <text evidence="1">The sequence shown here is derived from an EMBL/GenBank/DDBJ whole genome shotgun (WGS) entry which is preliminary data.</text>
</comment>
<dbReference type="EMBL" id="JACSQL010000002">
    <property type="protein sequence ID" value="MBD7967755.1"/>
    <property type="molecule type" value="Genomic_DNA"/>
</dbReference>
<accession>A0ABR8SWI6</accession>
<dbReference type="InterPro" id="IPR006448">
    <property type="entry name" value="Phage_term_ssu_P27"/>
</dbReference>
<keyword evidence="2" id="KW-1185">Reference proteome</keyword>
<reference evidence="1 2" key="1">
    <citation type="submission" date="2020-08" db="EMBL/GenBank/DDBJ databases">
        <title>A Genomic Blueprint of the Chicken Gut Microbiome.</title>
        <authorList>
            <person name="Gilroy R."/>
            <person name="Ravi A."/>
            <person name="Getino M."/>
            <person name="Pursley I."/>
            <person name="Horton D.L."/>
            <person name="Alikhan N.-F."/>
            <person name="Baker D."/>
            <person name="Gharbi K."/>
            <person name="Hall N."/>
            <person name="Watson M."/>
            <person name="Adriaenssens E.M."/>
            <person name="Foster-Nyarko E."/>
            <person name="Jarju S."/>
            <person name="Secka A."/>
            <person name="Antonio M."/>
            <person name="Oren A."/>
            <person name="Chaudhuri R."/>
            <person name="La Ragione R.M."/>
            <person name="Hildebrand F."/>
            <person name="Pallen M.J."/>
        </authorList>
    </citation>
    <scope>NUCLEOTIDE SEQUENCE [LARGE SCALE GENOMIC DNA]</scope>
    <source>
        <strain evidence="1 2">Sa2BVA9</strain>
    </source>
</reference>
<protein>
    <submittedName>
        <fullName evidence="1">Phage terminase small subunit P27 family</fullName>
    </submittedName>
</protein>
<evidence type="ECO:0000313" key="2">
    <source>
        <dbReference type="Proteomes" id="UP000608071"/>
    </source>
</evidence>
<dbReference type="Pfam" id="PF05119">
    <property type="entry name" value="Terminase_4"/>
    <property type="match status" value="1"/>
</dbReference>
<dbReference type="RefSeq" id="WP_191798996.1">
    <property type="nucleotide sequence ID" value="NZ_JACSQL010000002.1"/>
</dbReference>
<organism evidence="1 2">
    <name type="scientific">Paenibacillus gallinarum</name>
    <dbReference type="NCBI Taxonomy" id="2762232"/>
    <lineage>
        <taxon>Bacteria</taxon>
        <taxon>Bacillati</taxon>
        <taxon>Bacillota</taxon>
        <taxon>Bacilli</taxon>
        <taxon>Bacillales</taxon>
        <taxon>Paenibacillaceae</taxon>
        <taxon>Paenibacillus</taxon>
    </lineage>
</organism>